<evidence type="ECO:0000256" key="5">
    <source>
        <dbReference type="ARBA" id="ARBA00023180"/>
    </source>
</evidence>
<gene>
    <name evidence="9" type="ORF">CLODIP_2_CD00344</name>
</gene>
<dbReference type="PANTHER" id="PTHR23301">
    <property type="entry name" value="CHITIN BINDING PERITROPHIN-A"/>
    <property type="match status" value="1"/>
</dbReference>
<evidence type="ECO:0000256" key="2">
    <source>
        <dbReference type="ARBA" id="ARBA00022729"/>
    </source>
</evidence>
<dbReference type="OrthoDB" id="8197172at2759"/>
<feature type="domain" description="Chitin-binding type-2" evidence="8">
    <location>
        <begin position="131"/>
        <end position="186"/>
    </location>
</feature>
<keyword evidence="10" id="KW-1185">Reference proteome</keyword>
<name>A0A8S1CQ90_9INSE</name>
<keyword evidence="5" id="KW-0325">Glycoprotein</keyword>
<dbReference type="GO" id="GO:0008061">
    <property type="term" value="F:chitin binding"/>
    <property type="evidence" value="ECO:0007669"/>
    <property type="project" value="UniProtKB-KW"/>
</dbReference>
<feature type="region of interest" description="Disordered" evidence="6">
    <location>
        <begin position="189"/>
        <end position="212"/>
    </location>
</feature>
<feature type="chain" id="PRO_5035731192" description="Chitin-binding type-2 domain-containing protein" evidence="7">
    <location>
        <begin position="25"/>
        <end position="363"/>
    </location>
</feature>
<evidence type="ECO:0000256" key="1">
    <source>
        <dbReference type="ARBA" id="ARBA00022669"/>
    </source>
</evidence>
<comment type="caution">
    <text evidence="9">The sequence shown here is derived from an EMBL/GenBank/DDBJ whole genome shotgun (WGS) entry which is preliminary data.</text>
</comment>
<evidence type="ECO:0000256" key="3">
    <source>
        <dbReference type="ARBA" id="ARBA00022737"/>
    </source>
</evidence>
<dbReference type="Pfam" id="PF01607">
    <property type="entry name" value="CBM_14"/>
    <property type="match status" value="2"/>
</dbReference>
<dbReference type="InterPro" id="IPR002557">
    <property type="entry name" value="Chitin-bd_dom"/>
</dbReference>
<feature type="compositionally biased region" description="Low complexity" evidence="6">
    <location>
        <begin position="191"/>
        <end position="209"/>
    </location>
</feature>
<proteinExistence type="predicted"/>
<dbReference type="AlphaFoldDB" id="A0A8S1CQ90"/>
<dbReference type="PROSITE" id="PS50940">
    <property type="entry name" value="CHIT_BIND_II"/>
    <property type="match status" value="2"/>
</dbReference>
<evidence type="ECO:0000259" key="8">
    <source>
        <dbReference type="PROSITE" id="PS50940"/>
    </source>
</evidence>
<keyword evidence="4" id="KW-1015">Disulfide bond</keyword>
<dbReference type="InterPro" id="IPR036508">
    <property type="entry name" value="Chitin-bd_dom_sf"/>
</dbReference>
<evidence type="ECO:0000256" key="4">
    <source>
        <dbReference type="ARBA" id="ARBA00023157"/>
    </source>
</evidence>
<dbReference type="EMBL" id="CADEPI010000030">
    <property type="protein sequence ID" value="CAB3367434.1"/>
    <property type="molecule type" value="Genomic_DNA"/>
</dbReference>
<dbReference type="Gene3D" id="2.170.140.10">
    <property type="entry name" value="Chitin binding domain"/>
    <property type="match status" value="2"/>
</dbReference>
<keyword evidence="1" id="KW-0147">Chitin-binding</keyword>
<reference evidence="9 10" key="1">
    <citation type="submission" date="2020-04" db="EMBL/GenBank/DDBJ databases">
        <authorList>
            <person name="Alioto T."/>
            <person name="Alioto T."/>
            <person name="Gomez Garrido J."/>
        </authorList>
    </citation>
    <scope>NUCLEOTIDE SEQUENCE [LARGE SCALE GENOMIC DNA]</scope>
</reference>
<evidence type="ECO:0000313" key="10">
    <source>
        <dbReference type="Proteomes" id="UP000494165"/>
    </source>
</evidence>
<dbReference type="Proteomes" id="UP000494165">
    <property type="component" value="Unassembled WGS sequence"/>
</dbReference>
<dbReference type="SMART" id="SM00494">
    <property type="entry name" value="ChtBD2"/>
    <property type="match status" value="2"/>
</dbReference>
<organism evidence="9 10">
    <name type="scientific">Cloeon dipterum</name>
    <dbReference type="NCBI Taxonomy" id="197152"/>
    <lineage>
        <taxon>Eukaryota</taxon>
        <taxon>Metazoa</taxon>
        <taxon>Ecdysozoa</taxon>
        <taxon>Arthropoda</taxon>
        <taxon>Hexapoda</taxon>
        <taxon>Insecta</taxon>
        <taxon>Pterygota</taxon>
        <taxon>Palaeoptera</taxon>
        <taxon>Ephemeroptera</taxon>
        <taxon>Pisciforma</taxon>
        <taxon>Baetidae</taxon>
        <taxon>Cloeon</taxon>
    </lineage>
</organism>
<dbReference type="InterPro" id="IPR051940">
    <property type="entry name" value="Chitin_bind-dev_reg"/>
</dbReference>
<keyword evidence="3" id="KW-0677">Repeat</keyword>
<dbReference type="PANTHER" id="PTHR23301:SF0">
    <property type="entry name" value="CHITIN-BINDING TYPE-2 DOMAIN-CONTAINING PROTEIN-RELATED"/>
    <property type="match status" value="1"/>
</dbReference>
<keyword evidence="2 7" id="KW-0732">Signal</keyword>
<dbReference type="SUPFAM" id="SSF57625">
    <property type="entry name" value="Invertebrate chitin-binding proteins"/>
    <property type="match status" value="2"/>
</dbReference>
<protein>
    <recommendedName>
        <fullName evidence="8">Chitin-binding type-2 domain-containing protein</fullName>
    </recommendedName>
</protein>
<accession>A0A8S1CQ90</accession>
<feature type="signal peptide" evidence="7">
    <location>
        <begin position="1"/>
        <end position="24"/>
    </location>
</feature>
<evidence type="ECO:0000256" key="6">
    <source>
        <dbReference type="SAM" id="MobiDB-lite"/>
    </source>
</evidence>
<sequence>MRSHHASVLSLVLLAAVAASPALAARRPVTRQQTKAAGASSALPKEVQRQWQVAVNRPPKYAIRQNDGTTERATLPPAEPGFMWTQVPITEVPPSSEAPHTTTEATESEAVAAVSTESAAAAVPPADPEMLKNCQQPRGQFPHPDECDKFYNCWDDVVALQACPADLVFSDQGAFCDFRENVDCSSRGGLPATPTEASAEAGAATTEAPAVDDTDVAQEAEEAGGSGAGPVSEEQLKEDIGAGCTEAFSKYRSSKSCDVFIICSHGAPYRFQCPETLNYNEELGVCDYPYRVDCGNSTSKFEVSGQQQEQQQAAGGATPEQIWRLLYQHHFQQQRLPADVSAYYGGFAHLPPVRVVPGYNLRG</sequence>
<evidence type="ECO:0000313" key="9">
    <source>
        <dbReference type="EMBL" id="CAB3367434.1"/>
    </source>
</evidence>
<dbReference type="GO" id="GO:0005576">
    <property type="term" value="C:extracellular region"/>
    <property type="evidence" value="ECO:0007669"/>
    <property type="project" value="InterPro"/>
</dbReference>
<feature type="domain" description="Chitin-binding type-2" evidence="8">
    <location>
        <begin position="241"/>
        <end position="296"/>
    </location>
</feature>
<evidence type="ECO:0000256" key="7">
    <source>
        <dbReference type="SAM" id="SignalP"/>
    </source>
</evidence>